<proteinExistence type="predicted"/>
<keyword evidence="6" id="KW-1185">Reference proteome</keyword>
<sequence length="247" mass="28480">MNRQNIYDDNVFFESYKKLRSGVNANEIVEIPALFEMLPPLSGLRILDLGCGYGEHCVKYIGMGADKVVGIDISEKMLQVAINENSSPQIIYKKLDMEDLSELNPSFDLVVSSLALHYIEDFKMVAEQVYRLLNNGGKFIFSQEHPFSTSFTYGNRWTKDENGKKLYANISNYSIDGKRESRWFKDGVIKYHRTFSSIINTLIESGFCIEQMSEPIPSELVMNQYHDYLDNIHKPDFLLIRAMKLKK</sequence>
<dbReference type="Gene3D" id="3.40.50.150">
    <property type="entry name" value="Vaccinia Virus protein VP39"/>
    <property type="match status" value="1"/>
</dbReference>
<dbReference type="GO" id="GO:0008168">
    <property type="term" value="F:methyltransferase activity"/>
    <property type="evidence" value="ECO:0007669"/>
    <property type="project" value="UniProtKB-KW"/>
</dbReference>
<evidence type="ECO:0000256" key="3">
    <source>
        <dbReference type="ARBA" id="ARBA00022691"/>
    </source>
</evidence>
<organism evidence="5 6">
    <name type="scientific">Sedimentibacter saalensis</name>
    <dbReference type="NCBI Taxonomy" id="130788"/>
    <lineage>
        <taxon>Bacteria</taxon>
        <taxon>Bacillati</taxon>
        <taxon>Bacillota</taxon>
        <taxon>Tissierellia</taxon>
        <taxon>Sedimentibacter</taxon>
    </lineage>
</organism>
<dbReference type="CDD" id="cd02440">
    <property type="entry name" value="AdoMet_MTases"/>
    <property type="match status" value="1"/>
</dbReference>
<dbReference type="InterPro" id="IPR025714">
    <property type="entry name" value="Methyltranfer_dom"/>
</dbReference>
<dbReference type="PANTHER" id="PTHR43464:SF19">
    <property type="entry name" value="UBIQUINONE BIOSYNTHESIS O-METHYLTRANSFERASE, MITOCHONDRIAL"/>
    <property type="match status" value="1"/>
</dbReference>
<keyword evidence="1 5" id="KW-0489">Methyltransferase</keyword>
<dbReference type="GO" id="GO:0032259">
    <property type="term" value="P:methylation"/>
    <property type="evidence" value="ECO:0007669"/>
    <property type="project" value="UniProtKB-KW"/>
</dbReference>
<dbReference type="AlphaFoldDB" id="A0A562JBH4"/>
<feature type="domain" description="Methyltransferase" evidence="4">
    <location>
        <begin position="42"/>
        <end position="182"/>
    </location>
</feature>
<dbReference type="Pfam" id="PF13847">
    <property type="entry name" value="Methyltransf_31"/>
    <property type="match status" value="1"/>
</dbReference>
<name>A0A562JBH4_9FIRM</name>
<evidence type="ECO:0000259" key="4">
    <source>
        <dbReference type="Pfam" id="PF13847"/>
    </source>
</evidence>
<keyword evidence="2 5" id="KW-0808">Transferase</keyword>
<accession>A0A562JBH4</accession>
<dbReference type="PANTHER" id="PTHR43464">
    <property type="entry name" value="METHYLTRANSFERASE"/>
    <property type="match status" value="1"/>
</dbReference>
<dbReference type="RefSeq" id="WP_145082338.1">
    <property type="nucleotide sequence ID" value="NZ_VLKH01000004.1"/>
</dbReference>
<reference evidence="5 6" key="1">
    <citation type="submission" date="2019-07" db="EMBL/GenBank/DDBJ databases">
        <title>Genomic Encyclopedia of Type Strains, Phase I: the one thousand microbial genomes (KMG-I) project.</title>
        <authorList>
            <person name="Kyrpides N."/>
        </authorList>
    </citation>
    <scope>NUCLEOTIDE SEQUENCE [LARGE SCALE GENOMIC DNA]</scope>
    <source>
        <strain evidence="5 6">DSM 13558</strain>
    </source>
</reference>
<evidence type="ECO:0000256" key="1">
    <source>
        <dbReference type="ARBA" id="ARBA00022603"/>
    </source>
</evidence>
<evidence type="ECO:0000256" key="2">
    <source>
        <dbReference type="ARBA" id="ARBA00022679"/>
    </source>
</evidence>
<dbReference type="Proteomes" id="UP000315343">
    <property type="component" value="Unassembled WGS sequence"/>
</dbReference>
<dbReference type="OrthoDB" id="9772751at2"/>
<comment type="caution">
    <text evidence="5">The sequence shown here is derived from an EMBL/GenBank/DDBJ whole genome shotgun (WGS) entry which is preliminary data.</text>
</comment>
<dbReference type="EMBL" id="VLKH01000004">
    <property type="protein sequence ID" value="TWH80450.1"/>
    <property type="molecule type" value="Genomic_DNA"/>
</dbReference>
<dbReference type="SUPFAM" id="SSF53335">
    <property type="entry name" value="S-adenosyl-L-methionine-dependent methyltransferases"/>
    <property type="match status" value="1"/>
</dbReference>
<keyword evidence="3" id="KW-0949">S-adenosyl-L-methionine</keyword>
<dbReference type="InterPro" id="IPR029063">
    <property type="entry name" value="SAM-dependent_MTases_sf"/>
</dbReference>
<protein>
    <submittedName>
        <fullName evidence="5">Methyltransferase family protein</fullName>
    </submittedName>
</protein>
<gene>
    <name evidence="5" type="ORF">LY60_01712</name>
</gene>
<evidence type="ECO:0000313" key="6">
    <source>
        <dbReference type="Proteomes" id="UP000315343"/>
    </source>
</evidence>
<evidence type="ECO:0000313" key="5">
    <source>
        <dbReference type="EMBL" id="TWH80450.1"/>
    </source>
</evidence>